<evidence type="ECO:0000313" key="2">
    <source>
        <dbReference type="Proteomes" id="UP001161409"/>
    </source>
</evidence>
<reference evidence="1" key="2">
    <citation type="submission" date="2023-01" db="EMBL/GenBank/DDBJ databases">
        <title>Draft genome sequence of Sneathiella chinensis strain NBRC 103408.</title>
        <authorList>
            <person name="Sun Q."/>
            <person name="Mori K."/>
        </authorList>
    </citation>
    <scope>NUCLEOTIDE SEQUENCE</scope>
    <source>
        <strain evidence="1">NBRC 103408</strain>
    </source>
</reference>
<reference evidence="1" key="1">
    <citation type="journal article" date="2014" name="Int. J. Syst. Evol. Microbiol.">
        <title>Complete genome of a new Firmicutes species belonging to the dominant human colonic microbiota ('Ruminococcus bicirculans') reveals two chromosomes and a selective capacity to utilize plant glucans.</title>
        <authorList>
            <consortium name="NISC Comparative Sequencing Program"/>
            <person name="Wegmann U."/>
            <person name="Louis P."/>
            <person name="Goesmann A."/>
            <person name="Henrissat B."/>
            <person name="Duncan S.H."/>
            <person name="Flint H.J."/>
        </authorList>
    </citation>
    <scope>NUCLEOTIDE SEQUENCE</scope>
    <source>
        <strain evidence="1">NBRC 103408</strain>
    </source>
</reference>
<accession>A0ABQ5TZ34</accession>
<evidence type="ECO:0008006" key="3">
    <source>
        <dbReference type="Google" id="ProtNLM"/>
    </source>
</evidence>
<organism evidence="1 2">
    <name type="scientific">Sneathiella chinensis</name>
    <dbReference type="NCBI Taxonomy" id="349750"/>
    <lineage>
        <taxon>Bacteria</taxon>
        <taxon>Pseudomonadati</taxon>
        <taxon>Pseudomonadota</taxon>
        <taxon>Alphaproteobacteria</taxon>
        <taxon>Sneathiellales</taxon>
        <taxon>Sneathiellaceae</taxon>
        <taxon>Sneathiella</taxon>
    </lineage>
</organism>
<dbReference type="Pfam" id="PF08902">
    <property type="entry name" value="DUF1848"/>
    <property type="match status" value="1"/>
</dbReference>
<dbReference type="InterPro" id="IPR014998">
    <property type="entry name" value="DUF1848"/>
</dbReference>
<comment type="caution">
    <text evidence="1">The sequence shown here is derived from an EMBL/GenBank/DDBJ whole genome shotgun (WGS) entry which is preliminary data.</text>
</comment>
<name>A0ABQ5TZ34_9PROT</name>
<keyword evidence="2" id="KW-1185">Reference proteome</keyword>
<dbReference type="EMBL" id="BSNF01000001">
    <property type="protein sequence ID" value="GLQ05267.1"/>
    <property type="molecule type" value="Genomic_DNA"/>
</dbReference>
<dbReference type="RefSeq" id="WP_169559281.1">
    <property type="nucleotide sequence ID" value="NZ_BSNF01000001.1"/>
</dbReference>
<sequence length="288" mass="31447">MTVISASYKTDIPAFYGNWFSRRMAAGWVAVRNPFNGHLSKISLRPDAVSGFVFWTRNAGPFLPVLNALVAGRFPFYFQFTITGYPRLLEPSVLSRDQAIDQVLRLAERYGPAAVVWRYDPILLSDLTPEAFHQQTFADISAALAGAVDEVVVSFTRFYRKTSLNLRRVEAGAGLAFRDPDATEKQALLDRLSSVAAAHGQTLTLCTQPELAGPAAACISADRLAAMGGTGFSRKIQGNRDGCLCVQSRDIGAYDSCAQGCVYCYAVRRAEKGQAFVRHHDPAAAELL</sequence>
<protein>
    <recommendedName>
        <fullName evidence="3">DNA repair photolyase</fullName>
    </recommendedName>
</protein>
<evidence type="ECO:0000313" key="1">
    <source>
        <dbReference type="EMBL" id="GLQ05267.1"/>
    </source>
</evidence>
<dbReference type="Proteomes" id="UP001161409">
    <property type="component" value="Unassembled WGS sequence"/>
</dbReference>
<proteinExistence type="predicted"/>
<gene>
    <name evidence="1" type="ORF">GCM10007924_04880</name>
</gene>